<dbReference type="Gene3D" id="3.90.180.10">
    <property type="entry name" value="Medium-chain alcohol dehydrogenases, catalytic domain"/>
    <property type="match status" value="1"/>
</dbReference>
<dbReference type="InParanoid" id="C4JI74"/>
<sequence>MAETMRAVDIKGGKGSASDLFINPSVPKPKPSPTDCLVRVKAFGLNRADTLQRRGAYPPLPGITNILGLEFSGVVEEVGSDVEKGHTPLWKAGDEVFGLLYGGGYAEYVVVDKRMLIQKPKDWSWDYAAGLCEVWFTALQALYLVGEYDPRRTRSILWHAGASSVSIAGIQLSRNAPTETNSAPKVFATSRTDEKCTFCVERLRCTGAVNTNHPNWVEELKKQNDDRGMDLVIDFVGASYFQSNLDVLAQDGRVVVLGLMGGSILPDKVNIAPLLRKRARVEGSTLRSRDVDYQARLRGLFEEKVMPGLLDGTYEHHTEKVFNWQDVGIAHEMMERNETKGKLVCLVD</sequence>
<dbReference type="InterPro" id="IPR014189">
    <property type="entry name" value="Quinone_OxRdtase_PIG3"/>
</dbReference>
<dbReference type="eggNOG" id="KOG1198">
    <property type="taxonomic scope" value="Eukaryota"/>
</dbReference>
<dbReference type="SMART" id="SM00829">
    <property type="entry name" value="PKS_ER"/>
    <property type="match status" value="1"/>
</dbReference>
<dbReference type="Pfam" id="PF08240">
    <property type="entry name" value="ADH_N"/>
    <property type="match status" value="1"/>
</dbReference>
<evidence type="ECO:0000259" key="3">
    <source>
        <dbReference type="SMART" id="SM00829"/>
    </source>
</evidence>
<feature type="domain" description="Enoyl reductase (ER)" evidence="3">
    <location>
        <begin position="15"/>
        <end position="345"/>
    </location>
</feature>
<dbReference type="InterPro" id="IPR011032">
    <property type="entry name" value="GroES-like_sf"/>
</dbReference>
<dbReference type="SUPFAM" id="SSF50129">
    <property type="entry name" value="GroES-like"/>
    <property type="match status" value="1"/>
</dbReference>
<keyword evidence="2" id="KW-0560">Oxidoreductase</keyword>
<protein>
    <recommendedName>
        <fullName evidence="3">Enoyl reductase (ER) domain-containing protein</fullName>
    </recommendedName>
</protein>
<dbReference type="KEGG" id="ure:UREG_02820"/>
<dbReference type="SUPFAM" id="SSF51735">
    <property type="entry name" value="NAD(P)-binding Rossmann-fold domains"/>
    <property type="match status" value="1"/>
</dbReference>
<evidence type="ECO:0000313" key="5">
    <source>
        <dbReference type="Proteomes" id="UP000002058"/>
    </source>
</evidence>
<dbReference type="Proteomes" id="UP000002058">
    <property type="component" value="Unassembled WGS sequence"/>
</dbReference>
<dbReference type="RefSeq" id="XP_002543304.1">
    <property type="nucleotide sequence ID" value="XM_002543258.1"/>
</dbReference>
<dbReference type="InterPro" id="IPR013149">
    <property type="entry name" value="ADH-like_C"/>
</dbReference>
<dbReference type="OrthoDB" id="203908at2759"/>
<organism evidence="4 5">
    <name type="scientific">Uncinocarpus reesii (strain UAMH 1704)</name>
    <dbReference type="NCBI Taxonomy" id="336963"/>
    <lineage>
        <taxon>Eukaryota</taxon>
        <taxon>Fungi</taxon>
        <taxon>Dikarya</taxon>
        <taxon>Ascomycota</taxon>
        <taxon>Pezizomycotina</taxon>
        <taxon>Eurotiomycetes</taxon>
        <taxon>Eurotiomycetidae</taxon>
        <taxon>Onygenales</taxon>
        <taxon>Onygenaceae</taxon>
        <taxon>Uncinocarpus</taxon>
    </lineage>
</organism>
<dbReference type="VEuPathDB" id="FungiDB:UREG_02820"/>
<dbReference type="AlphaFoldDB" id="C4JI74"/>
<gene>
    <name evidence="4" type="ORF">UREG_02820</name>
</gene>
<dbReference type="GO" id="GO:0070402">
    <property type="term" value="F:NADPH binding"/>
    <property type="evidence" value="ECO:0007669"/>
    <property type="project" value="TreeGrafter"/>
</dbReference>
<dbReference type="InterPro" id="IPR020843">
    <property type="entry name" value="ER"/>
</dbReference>
<dbReference type="OMA" id="DWSWEYA"/>
<dbReference type="PANTHER" id="PTHR48106">
    <property type="entry name" value="QUINONE OXIDOREDUCTASE PIG3-RELATED"/>
    <property type="match status" value="1"/>
</dbReference>
<dbReference type="HOGENOM" id="CLU_026673_3_4_1"/>
<dbReference type="GeneID" id="8437609"/>
<dbReference type="Gene3D" id="3.40.50.720">
    <property type="entry name" value="NAD(P)-binding Rossmann-like Domain"/>
    <property type="match status" value="1"/>
</dbReference>
<evidence type="ECO:0000313" key="4">
    <source>
        <dbReference type="EMBL" id="EEP77971.1"/>
    </source>
</evidence>
<keyword evidence="5" id="KW-1185">Reference proteome</keyword>
<dbReference type="PANTHER" id="PTHR48106:SF18">
    <property type="entry name" value="QUINONE OXIDOREDUCTASE PIG3"/>
    <property type="match status" value="1"/>
</dbReference>
<dbReference type="STRING" id="336963.C4JI74"/>
<reference evidence="5" key="1">
    <citation type="journal article" date="2009" name="Genome Res.">
        <title>Comparative genomic analyses of the human fungal pathogens Coccidioides and their relatives.</title>
        <authorList>
            <person name="Sharpton T.J."/>
            <person name="Stajich J.E."/>
            <person name="Rounsley S.D."/>
            <person name="Gardner M.J."/>
            <person name="Wortman J.R."/>
            <person name="Jordar V.S."/>
            <person name="Maiti R."/>
            <person name="Kodira C.D."/>
            <person name="Neafsey D.E."/>
            <person name="Zeng Q."/>
            <person name="Hung C.-Y."/>
            <person name="McMahan C."/>
            <person name="Muszewska A."/>
            <person name="Grynberg M."/>
            <person name="Mandel M.A."/>
            <person name="Kellner E.M."/>
            <person name="Barker B.M."/>
            <person name="Galgiani J.N."/>
            <person name="Orbach M.J."/>
            <person name="Kirkland T.N."/>
            <person name="Cole G.T."/>
            <person name="Henn M.R."/>
            <person name="Birren B.W."/>
            <person name="Taylor J.W."/>
        </authorList>
    </citation>
    <scope>NUCLEOTIDE SEQUENCE [LARGE SCALE GENOMIC DNA]</scope>
    <source>
        <strain evidence="5">UAMH 1704</strain>
    </source>
</reference>
<dbReference type="EMBL" id="CH476615">
    <property type="protein sequence ID" value="EEP77971.1"/>
    <property type="molecule type" value="Genomic_DNA"/>
</dbReference>
<evidence type="ECO:0000256" key="2">
    <source>
        <dbReference type="ARBA" id="ARBA00023002"/>
    </source>
</evidence>
<dbReference type="InterPro" id="IPR036291">
    <property type="entry name" value="NAD(P)-bd_dom_sf"/>
</dbReference>
<name>C4JI74_UNCRE</name>
<dbReference type="GO" id="GO:0016651">
    <property type="term" value="F:oxidoreductase activity, acting on NAD(P)H"/>
    <property type="evidence" value="ECO:0007669"/>
    <property type="project" value="TreeGrafter"/>
</dbReference>
<dbReference type="Pfam" id="PF00107">
    <property type="entry name" value="ADH_zinc_N"/>
    <property type="match status" value="1"/>
</dbReference>
<keyword evidence="1" id="KW-0521">NADP</keyword>
<accession>C4JI74</accession>
<dbReference type="FunCoup" id="C4JI74">
    <property type="interactions" value="61"/>
</dbReference>
<evidence type="ECO:0000256" key="1">
    <source>
        <dbReference type="ARBA" id="ARBA00022857"/>
    </source>
</evidence>
<proteinExistence type="predicted"/>
<dbReference type="InterPro" id="IPR013154">
    <property type="entry name" value="ADH-like_N"/>
</dbReference>
<dbReference type="CDD" id="cd05276">
    <property type="entry name" value="p53_inducible_oxidoreductase"/>
    <property type="match status" value="1"/>
</dbReference>